<sequence>MDDGRRIAYDSPVVTTQFQVEIAANRRLTGGYFVLELASERANPVADATPGQFVMLRGDWGRDLLNGRAFSVLEPIDRHRFSVLLKVFGRGTALMQDMPVGAPMTVTGPLGQGFPAPTEGRTQLLVAGGVGLPPLHFLARTLAATKAPTPEMFYGGRTADDLVLTDDLERWGIPTVLATEDGSRGVHGRVTAPLLARIELAQARAEPVELLACGPTPMLRALREIGLAHEIPTYLCLEEMMACGFGVCLGCAVPVYGDKPYKYCCTDGPVFEAAQVRW</sequence>
<feature type="binding site" evidence="12">
    <location>
        <position position="265"/>
    </location>
    <ligand>
        <name>[2Fe-2S] cluster</name>
        <dbReference type="ChEBI" id="CHEBI:190135"/>
    </ligand>
</feature>
<dbReference type="CDD" id="cd06218">
    <property type="entry name" value="DHOD_e_trans"/>
    <property type="match status" value="1"/>
</dbReference>
<evidence type="ECO:0000256" key="10">
    <source>
        <dbReference type="ARBA" id="ARBA00034078"/>
    </source>
</evidence>
<dbReference type="InterPro" id="IPR017938">
    <property type="entry name" value="Riboflavin_synthase-like_b-brl"/>
</dbReference>
<dbReference type="GO" id="GO:0016491">
    <property type="term" value="F:oxidoreductase activity"/>
    <property type="evidence" value="ECO:0007669"/>
    <property type="project" value="InterPro"/>
</dbReference>
<keyword evidence="5 12" id="KW-0479">Metal-binding</keyword>
<dbReference type="Proteomes" id="UP000031599">
    <property type="component" value="Unassembled WGS sequence"/>
</dbReference>
<dbReference type="GO" id="GO:0051537">
    <property type="term" value="F:2 iron, 2 sulfur cluster binding"/>
    <property type="evidence" value="ECO:0007669"/>
    <property type="project" value="UniProtKB-KW"/>
</dbReference>
<dbReference type="InterPro" id="IPR050353">
    <property type="entry name" value="PyrK_electron_transfer"/>
</dbReference>
<comment type="similarity">
    <text evidence="1">Belongs to the PyrK family.</text>
</comment>
<dbReference type="Gene3D" id="2.40.30.10">
    <property type="entry name" value="Translation factors"/>
    <property type="match status" value="1"/>
</dbReference>
<dbReference type="Gene3D" id="2.10.240.10">
    <property type="entry name" value="Dihydroorotate dehydrogenase, electron transfer subunit"/>
    <property type="match status" value="1"/>
</dbReference>
<dbReference type="PIRSF" id="PIRSF006816">
    <property type="entry name" value="Cyc3_hyd_g"/>
    <property type="match status" value="1"/>
</dbReference>
<dbReference type="GO" id="GO:0006221">
    <property type="term" value="P:pyrimidine nucleotide biosynthetic process"/>
    <property type="evidence" value="ECO:0007669"/>
    <property type="project" value="InterPro"/>
</dbReference>
<evidence type="ECO:0000256" key="3">
    <source>
        <dbReference type="ARBA" id="ARBA00022630"/>
    </source>
</evidence>
<evidence type="ECO:0000256" key="5">
    <source>
        <dbReference type="ARBA" id="ARBA00022723"/>
    </source>
</evidence>
<keyword evidence="4 12" id="KW-0001">2Fe-2S</keyword>
<reference evidence="14 15" key="1">
    <citation type="submission" date="2014-12" db="EMBL/GenBank/DDBJ databases">
        <title>Genome assembly of Enhygromyxa salina DSM 15201.</title>
        <authorList>
            <person name="Sharma G."/>
            <person name="Subramanian S."/>
        </authorList>
    </citation>
    <scope>NUCLEOTIDE SEQUENCE [LARGE SCALE GENOMIC DNA]</scope>
    <source>
        <strain evidence="14 15">DSM 15201</strain>
    </source>
</reference>
<dbReference type="PROSITE" id="PS51384">
    <property type="entry name" value="FAD_FR"/>
    <property type="match status" value="1"/>
</dbReference>
<feature type="binding site" evidence="12">
    <location>
        <position position="248"/>
    </location>
    <ligand>
        <name>[2Fe-2S] cluster</name>
        <dbReference type="ChEBI" id="CHEBI:190135"/>
    </ligand>
</feature>
<dbReference type="InterPro" id="IPR012165">
    <property type="entry name" value="Cyt_c3_hydrogenase_gsu"/>
</dbReference>
<dbReference type="InterPro" id="IPR037117">
    <property type="entry name" value="Dihydroorotate_DH_ele_sf"/>
</dbReference>
<dbReference type="AlphaFoldDB" id="A0A0C2D3G7"/>
<dbReference type="SUPFAM" id="SSF52343">
    <property type="entry name" value="Ferredoxin reductase-like, C-terminal NADP-linked domain"/>
    <property type="match status" value="1"/>
</dbReference>
<dbReference type="InterPro" id="IPR017927">
    <property type="entry name" value="FAD-bd_FR_type"/>
</dbReference>
<evidence type="ECO:0000256" key="9">
    <source>
        <dbReference type="ARBA" id="ARBA00023014"/>
    </source>
</evidence>
<keyword evidence="7" id="KW-0249">Electron transport</keyword>
<evidence type="ECO:0000256" key="1">
    <source>
        <dbReference type="ARBA" id="ARBA00006422"/>
    </source>
</evidence>
<comment type="cofactor">
    <cofactor evidence="11">
        <name>FAD</name>
        <dbReference type="ChEBI" id="CHEBI:57692"/>
    </cofactor>
    <text evidence="11">Binds 1 FAD per subunit.</text>
</comment>
<feature type="binding site" evidence="12">
    <location>
        <position position="243"/>
    </location>
    <ligand>
        <name>[2Fe-2S] cluster</name>
        <dbReference type="ChEBI" id="CHEBI:190135"/>
    </ligand>
</feature>
<dbReference type="Gene3D" id="3.40.50.80">
    <property type="entry name" value="Nucleotide-binding domain of ferredoxin-NADP reductase (FNR) module"/>
    <property type="match status" value="1"/>
</dbReference>
<dbReference type="PANTHER" id="PTHR43513">
    <property type="entry name" value="DIHYDROOROTATE DEHYDROGENASE B (NAD(+)), ELECTRON TRANSFER SUBUNIT"/>
    <property type="match status" value="1"/>
</dbReference>
<dbReference type="GO" id="GO:0046872">
    <property type="term" value="F:metal ion binding"/>
    <property type="evidence" value="ECO:0007669"/>
    <property type="project" value="UniProtKB-KW"/>
</dbReference>
<feature type="binding site" evidence="11">
    <location>
        <begin position="91"/>
        <end position="92"/>
    </location>
    <ligand>
        <name>FAD</name>
        <dbReference type="ChEBI" id="CHEBI:57692"/>
    </ligand>
</feature>
<dbReference type="InterPro" id="IPR039261">
    <property type="entry name" value="FNR_nucleotide-bd"/>
</dbReference>
<dbReference type="InterPro" id="IPR001433">
    <property type="entry name" value="OxRdtase_FAD/NAD-bd"/>
</dbReference>
<evidence type="ECO:0000256" key="2">
    <source>
        <dbReference type="ARBA" id="ARBA00022448"/>
    </source>
</evidence>
<dbReference type="GO" id="GO:0050660">
    <property type="term" value="F:flavin adenine dinucleotide binding"/>
    <property type="evidence" value="ECO:0007669"/>
    <property type="project" value="InterPro"/>
</dbReference>
<proteinExistence type="inferred from homology"/>
<dbReference type="SUPFAM" id="SSF63380">
    <property type="entry name" value="Riboflavin synthase domain-like"/>
    <property type="match status" value="1"/>
</dbReference>
<dbReference type="PRINTS" id="PR00406">
    <property type="entry name" value="CYTB5RDTASE"/>
</dbReference>
<evidence type="ECO:0000313" key="14">
    <source>
        <dbReference type="EMBL" id="KIG14677.1"/>
    </source>
</evidence>
<evidence type="ECO:0000256" key="11">
    <source>
        <dbReference type="PIRSR" id="PIRSR006816-1"/>
    </source>
</evidence>
<protein>
    <submittedName>
        <fullName evidence="14">Dihydroorotate dehydrogenase electron transfer subunit</fullName>
    </submittedName>
</protein>
<feature type="binding site" evidence="12">
    <location>
        <position position="251"/>
    </location>
    <ligand>
        <name>[2Fe-2S] cluster</name>
        <dbReference type="ChEBI" id="CHEBI:190135"/>
    </ligand>
</feature>
<comment type="cofactor">
    <cofactor evidence="10">
        <name>[2Fe-2S] cluster</name>
        <dbReference type="ChEBI" id="CHEBI:190135"/>
    </cofactor>
</comment>
<keyword evidence="8 12" id="KW-0408">Iron</keyword>
<evidence type="ECO:0000259" key="13">
    <source>
        <dbReference type="PROSITE" id="PS51384"/>
    </source>
</evidence>
<evidence type="ECO:0000256" key="6">
    <source>
        <dbReference type="ARBA" id="ARBA00022827"/>
    </source>
</evidence>
<comment type="cofactor">
    <cofactor evidence="12">
        <name>[2Fe-2S] cluster</name>
        <dbReference type="ChEBI" id="CHEBI:190135"/>
    </cofactor>
    <text evidence="12">Binds 1 [2Fe-2S] cluster per subunit.</text>
</comment>
<evidence type="ECO:0000313" key="15">
    <source>
        <dbReference type="Proteomes" id="UP000031599"/>
    </source>
</evidence>
<gene>
    <name evidence="14" type="ORF">DB30_06488</name>
</gene>
<dbReference type="Pfam" id="PF00175">
    <property type="entry name" value="NAD_binding_1"/>
    <property type="match status" value="1"/>
</dbReference>
<accession>A0A0C2D3G7</accession>
<evidence type="ECO:0000256" key="4">
    <source>
        <dbReference type="ARBA" id="ARBA00022714"/>
    </source>
</evidence>
<keyword evidence="9 12" id="KW-0411">Iron-sulfur</keyword>
<comment type="caution">
    <text evidence="14">The sequence shown here is derived from an EMBL/GenBank/DDBJ whole genome shotgun (WGS) entry which is preliminary data.</text>
</comment>
<dbReference type="Pfam" id="PF10418">
    <property type="entry name" value="DHODB_Fe-S_bind"/>
    <property type="match status" value="1"/>
</dbReference>
<keyword evidence="3 11" id="KW-0285">Flavoprotein</keyword>
<evidence type="ECO:0000256" key="12">
    <source>
        <dbReference type="PIRSR" id="PIRSR006816-2"/>
    </source>
</evidence>
<name>A0A0C2D3G7_9BACT</name>
<evidence type="ECO:0000256" key="7">
    <source>
        <dbReference type="ARBA" id="ARBA00022982"/>
    </source>
</evidence>
<feature type="domain" description="FAD-binding FR-type" evidence="13">
    <location>
        <begin position="15"/>
        <end position="116"/>
    </location>
</feature>
<evidence type="ECO:0000256" key="8">
    <source>
        <dbReference type="ARBA" id="ARBA00023004"/>
    </source>
</evidence>
<feature type="binding site" evidence="11">
    <location>
        <begin position="68"/>
        <end position="71"/>
    </location>
    <ligand>
        <name>FAD</name>
        <dbReference type="ChEBI" id="CHEBI:57692"/>
    </ligand>
</feature>
<dbReference type="InterPro" id="IPR019480">
    <property type="entry name" value="Dihydroorotate_DH_Fe-S-bd"/>
</dbReference>
<dbReference type="EMBL" id="JMCC02000068">
    <property type="protein sequence ID" value="KIG14677.1"/>
    <property type="molecule type" value="Genomic_DNA"/>
</dbReference>
<keyword evidence="6 11" id="KW-0274">FAD</keyword>
<dbReference type="PANTHER" id="PTHR43513:SF3">
    <property type="entry name" value="DIHYDROOROTATE DEHYDROGENASE B (NAD(+)), ELECTRON TRANSFER SUBUNIT-RELATED"/>
    <property type="match status" value="1"/>
</dbReference>
<keyword evidence="2" id="KW-0813">Transport</keyword>
<organism evidence="14 15">
    <name type="scientific">Enhygromyxa salina</name>
    <dbReference type="NCBI Taxonomy" id="215803"/>
    <lineage>
        <taxon>Bacteria</taxon>
        <taxon>Pseudomonadati</taxon>
        <taxon>Myxococcota</taxon>
        <taxon>Polyangia</taxon>
        <taxon>Nannocystales</taxon>
        <taxon>Nannocystaceae</taxon>
        <taxon>Enhygromyxa</taxon>
    </lineage>
</organism>